<sequence length="119" mass="13621">MPHSPPPNPPTVRNASANNLHYARQLFGNRRARINGRRPANGHRCSACNRRPPSNELCEIVIDPAKNLTAMVGIGRCHYAYLRSGLEQLLHAELAGTHPHKRQRIRRLRRMIRELPRNL</sequence>
<reference evidence="1 2" key="1">
    <citation type="submission" date="2019-02" db="EMBL/GenBank/DDBJ databases">
        <title>Deep-cultivation of Planctomycetes and their phenomic and genomic characterization uncovers novel biology.</title>
        <authorList>
            <person name="Wiegand S."/>
            <person name="Jogler M."/>
            <person name="Boedeker C."/>
            <person name="Pinto D."/>
            <person name="Vollmers J."/>
            <person name="Rivas-Marin E."/>
            <person name="Kohn T."/>
            <person name="Peeters S.H."/>
            <person name="Heuer A."/>
            <person name="Rast P."/>
            <person name="Oberbeckmann S."/>
            <person name="Bunk B."/>
            <person name="Jeske O."/>
            <person name="Meyerdierks A."/>
            <person name="Storesund J.E."/>
            <person name="Kallscheuer N."/>
            <person name="Luecker S."/>
            <person name="Lage O.M."/>
            <person name="Pohl T."/>
            <person name="Merkel B.J."/>
            <person name="Hornburger P."/>
            <person name="Mueller R.-W."/>
            <person name="Bruemmer F."/>
            <person name="Labrenz M."/>
            <person name="Spormann A.M."/>
            <person name="Op den Camp H."/>
            <person name="Overmann J."/>
            <person name="Amann R."/>
            <person name="Jetten M.S.M."/>
            <person name="Mascher T."/>
            <person name="Medema M.H."/>
            <person name="Devos D.P."/>
            <person name="Kaster A.-K."/>
            <person name="Ovreas L."/>
            <person name="Rohde M."/>
            <person name="Galperin M.Y."/>
            <person name="Jogler C."/>
        </authorList>
    </citation>
    <scope>NUCLEOTIDE SEQUENCE [LARGE SCALE GENOMIC DNA]</scope>
    <source>
        <strain evidence="1 2">K23_9</strain>
    </source>
</reference>
<name>A0A517NUB2_9BACT</name>
<organism evidence="1 2">
    <name type="scientific">Stieleria marina</name>
    <dbReference type="NCBI Taxonomy" id="1930275"/>
    <lineage>
        <taxon>Bacteria</taxon>
        <taxon>Pseudomonadati</taxon>
        <taxon>Planctomycetota</taxon>
        <taxon>Planctomycetia</taxon>
        <taxon>Pirellulales</taxon>
        <taxon>Pirellulaceae</taxon>
        <taxon>Stieleria</taxon>
    </lineage>
</organism>
<evidence type="ECO:0000313" key="2">
    <source>
        <dbReference type="Proteomes" id="UP000319817"/>
    </source>
</evidence>
<gene>
    <name evidence="1" type="ORF">K239x_26760</name>
</gene>
<evidence type="ECO:0000313" key="1">
    <source>
        <dbReference type="EMBL" id="QDT10718.1"/>
    </source>
</evidence>
<dbReference type="RefSeq" id="WP_145418459.1">
    <property type="nucleotide sequence ID" value="NZ_CP036526.1"/>
</dbReference>
<dbReference type="EMBL" id="CP036526">
    <property type="protein sequence ID" value="QDT10718.1"/>
    <property type="molecule type" value="Genomic_DNA"/>
</dbReference>
<protein>
    <submittedName>
        <fullName evidence="1">Uncharacterized protein</fullName>
    </submittedName>
</protein>
<proteinExistence type="predicted"/>
<accession>A0A517NUB2</accession>
<dbReference type="Proteomes" id="UP000319817">
    <property type="component" value="Chromosome"/>
</dbReference>
<keyword evidence="2" id="KW-1185">Reference proteome</keyword>
<dbReference type="AlphaFoldDB" id="A0A517NUB2"/>